<feature type="compositionally biased region" description="Basic and acidic residues" evidence="2">
    <location>
        <begin position="247"/>
        <end position="264"/>
    </location>
</feature>
<feature type="region of interest" description="Disordered" evidence="2">
    <location>
        <begin position="320"/>
        <end position="351"/>
    </location>
</feature>
<keyword evidence="4" id="KW-1185">Reference proteome</keyword>
<organism evidence="3 4">
    <name type="scientific">Kipferlia bialata</name>
    <dbReference type="NCBI Taxonomy" id="797122"/>
    <lineage>
        <taxon>Eukaryota</taxon>
        <taxon>Metamonada</taxon>
        <taxon>Carpediemonas-like organisms</taxon>
        <taxon>Kipferlia</taxon>
    </lineage>
</organism>
<feature type="coiled-coil region" evidence="1">
    <location>
        <begin position="281"/>
        <end position="308"/>
    </location>
</feature>
<accession>A0A9K3CRF1</accession>
<protein>
    <submittedName>
        <fullName evidence="3">Uncharacterized protein</fullName>
    </submittedName>
</protein>
<feature type="region of interest" description="Disordered" evidence="2">
    <location>
        <begin position="116"/>
        <end position="145"/>
    </location>
</feature>
<evidence type="ECO:0000313" key="3">
    <source>
        <dbReference type="EMBL" id="GIQ81766.1"/>
    </source>
</evidence>
<keyword evidence="1" id="KW-0175">Coiled coil</keyword>
<dbReference type="EMBL" id="BDIP01000488">
    <property type="protein sequence ID" value="GIQ81766.1"/>
    <property type="molecule type" value="Genomic_DNA"/>
</dbReference>
<dbReference type="AlphaFoldDB" id="A0A9K3CRF1"/>
<evidence type="ECO:0000256" key="2">
    <source>
        <dbReference type="SAM" id="MobiDB-lite"/>
    </source>
</evidence>
<reference evidence="3 4" key="1">
    <citation type="journal article" date="2018" name="PLoS ONE">
        <title>The draft genome of Kipferlia bialata reveals reductive genome evolution in fornicate parasites.</title>
        <authorList>
            <person name="Tanifuji G."/>
            <person name="Takabayashi S."/>
            <person name="Kume K."/>
            <person name="Takagi M."/>
            <person name="Nakayama T."/>
            <person name="Kamikawa R."/>
            <person name="Inagaki Y."/>
            <person name="Hashimoto T."/>
        </authorList>
    </citation>
    <scope>NUCLEOTIDE SEQUENCE [LARGE SCALE GENOMIC DNA]</scope>
    <source>
        <strain evidence="3">NY0173</strain>
    </source>
</reference>
<comment type="caution">
    <text evidence="3">The sequence shown here is derived from an EMBL/GenBank/DDBJ whole genome shotgun (WGS) entry which is preliminary data.</text>
</comment>
<evidence type="ECO:0000313" key="4">
    <source>
        <dbReference type="Proteomes" id="UP000265618"/>
    </source>
</evidence>
<sequence length="399" mass="44166">MPHTPSMQDTTLFASLLRRIGRFRCALASVVEAVIAGEQKMGHVIDAGQGVSGVFLSASQVDRLIGDETYTHREREREGDGAEGGGLTLAEHCQRECVCILSPATPGLIRLAKEVTSGRHTPLPGTQTQSDREGGSSTHRPHGRQWPKVHIVGTNDSVMFFGCDMLRLACDAVSYGSNNATDVPTVVSSDQFPYGARVRCRVTVAGTKCRIRGHISPHQLIRLLTSLHRLSQHNSNIVLEKAVCGEAPREREREKERDRPRESRMVPGFNVGMAELIALYETQQQRERERLEREIRLDQEREREAEGSEESVVVVHDPDMLHLDNLSPPPSKRPASPLGTSSRRSKRSRHPALAQLHSLSDPATTRVLSVASAIHKDSLAKRCMNVIGVRDGRYEVPLQ</sequence>
<dbReference type="Proteomes" id="UP000265618">
    <property type="component" value="Unassembled WGS sequence"/>
</dbReference>
<proteinExistence type="predicted"/>
<evidence type="ECO:0000256" key="1">
    <source>
        <dbReference type="SAM" id="Coils"/>
    </source>
</evidence>
<name>A0A9K3CRF1_9EUKA</name>
<gene>
    <name evidence="3" type="ORF">KIPB_002778</name>
</gene>
<feature type="region of interest" description="Disordered" evidence="2">
    <location>
        <begin position="245"/>
        <end position="267"/>
    </location>
</feature>